<reference evidence="1" key="1">
    <citation type="submission" date="2020-07" db="EMBL/GenBank/DDBJ databases">
        <title>Ethylene signaling mediates host invasion by parasitic plants.</title>
        <authorList>
            <person name="Yoshida S."/>
        </authorList>
    </citation>
    <scope>NUCLEOTIDE SEQUENCE</scope>
    <source>
        <strain evidence="1">Okayama</strain>
    </source>
</reference>
<evidence type="ECO:0008006" key="3">
    <source>
        <dbReference type="Google" id="ProtNLM"/>
    </source>
</evidence>
<comment type="caution">
    <text evidence="1">The sequence shown here is derived from an EMBL/GenBank/DDBJ whole genome shotgun (WGS) entry which is preliminary data.</text>
</comment>
<dbReference type="OrthoDB" id="1912561at2759"/>
<dbReference type="PANTHER" id="PTHR47481:SF9">
    <property type="entry name" value="RETROTRANSPOSON GAG DOMAIN-CONTAINING PROTEIN"/>
    <property type="match status" value="1"/>
</dbReference>
<sequence>MSNTTESAATMPLVPITTHNHLSIMVTQMNYSLWRAHLIALLTGHDLLGYIDSSFKKSCLLPDGSNATVVSHWIRQDNLLLAAIFGSLLPDILPLVSSASSSCEAWDILTRLCAGRSHTRINQLKSELYRVEIKDRSITQ</sequence>
<proteinExistence type="predicted"/>
<protein>
    <recommendedName>
        <fullName evidence="3">Retrotransposon Copia-like N-terminal domain-containing protein</fullName>
    </recommendedName>
</protein>
<evidence type="ECO:0000313" key="2">
    <source>
        <dbReference type="Proteomes" id="UP000653305"/>
    </source>
</evidence>
<dbReference type="Proteomes" id="UP000653305">
    <property type="component" value="Unassembled WGS sequence"/>
</dbReference>
<dbReference type="PANTHER" id="PTHR47481">
    <property type="match status" value="1"/>
</dbReference>
<dbReference type="EMBL" id="BMAC01001103">
    <property type="protein sequence ID" value="GFQ05654.1"/>
    <property type="molecule type" value="Genomic_DNA"/>
</dbReference>
<gene>
    <name evidence="1" type="ORF">PHJA_002709500</name>
</gene>
<evidence type="ECO:0000313" key="1">
    <source>
        <dbReference type="EMBL" id="GFQ05654.1"/>
    </source>
</evidence>
<accession>A0A830DC61</accession>
<dbReference type="AlphaFoldDB" id="A0A830DC61"/>
<name>A0A830DC61_9LAMI</name>
<keyword evidence="2" id="KW-1185">Reference proteome</keyword>
<organism evidence="1 2">
    <name type="scientific">Phtheirospermum japonicum</name>
    <dbReference type="NCBI Taxonomy" id="374723"/>
    <lineage>
        <taxon>Eukaryota</taxon>
        <taxon>Viridiplantae</taxon>
        <taxon>Streptophyta</taxon>
        <taxon>Embryophyta</taxon>
        <taxon>Tracheophyta</taxon>
        <taxon>Spermatophyta</taxon>
        <taxon>Magnoliopsida</taxon>
        <taxon>eudicotyledons</taxon>
        <taxon>Gunneridae</taxon>
        <taxon>Pentapetalae</taxon>
        <taxon>asterids</taxon>
        <taxon>lamiids</taxon>
        <taxon>Lamiales</taxon>
        <taxon>Orobanchaceae</taxon>
        <taxon>Orobanchaceae incertae sedis</taxon>
        <taxon>Phtheirospermum</taxon>
    </lineage>
</organism>